<proteinExistence type="predicted"/>
<reference evidence="1 2" key="1">
    <citation type="submission" date="2017-12" db="EMBL/GenBank/DDBJ databases">
        <title>Hemimetabolous genomes reveal molecular basis of termite eusociality.</title>
        <authorList>
            <person name="Harrison M.C."/>
            <person name="Jongepier E."/>
            <person name="Robertson H.M."/>
            <person name="Arning N."/>
            <person name="Bitard-Feildel T."/>
            <person name="Chao H."/>
            <person name="Childers C.P."/>
            <person name="Dinh H."/>
            <person name="Doddapaneni H."/>
            <person name="Dugan S."/>
            <person name="Gowin J."/>
            <person name="Greiner C."/>
            <person name="Han Y."/>
            <person name="Hu H."/>
            <person name="Hughes D.S.T."/>
            <person name="Huylmans A.-K."/>
            <person name="Kemena C."/>
            <person name="Kremer L.P.M."/>
            <person name="Lee S.L."/>
            <person name="Lopez-Ezquerra A."/>
            <person name="Mallet L."/>
            <person name="Monroy-Kuhn J.M."/>
            <person name="Moser A."/>
            <person name="Murali S.C."/>
            <person name="Muzny D.M."/>
            <person name="Otani S."/>
            <person name="Piulachs M.-D."/>
            <person name="Poelchau M."/>
            <person name="Qu J."/>
            <person name="Schaub F."/>
            <person name="Wada-Katsumata A."/>
            <person name="Worley K.C."/>
            <person name="Xie Q."/>
            <person name="Ylla G."/>
            <person name="Poulsen M."/>
            <person name="Gibbs R.A."/>
            <person name="Schal C."/>
            <person name="Richards S."/>
            <person name="Belles X."/>
            <person name="Korb J."/>
            <person name="Bornberg-Bauer E."/>
        </authorList>
    </citation>
    <scope>NUCLEOTIDE SEQUENCE [LARGE SCALE GENOMIC DNA]</scope>
    <source>
        <tissue evidence="1">Whole body</tissue>
    </source>
</reference>
<sequence>MNMRFGTWSMYRAGSFRIVVEEISKYKLDLVGVQDVRWDGGGTEPAGEYKFFYDHELGTGFFALKLITSAVKRLGLHKIINDNEVRVINFSTTKNLIVKRMMFIHPQPNSS</sequence>
<name>A0A2J7QC71_9NEOP</name>
<gene>
    <name evidence="1" type="ORF">B7P43_G04373</name>
</gene>
<dbReference type="AlphaFoldDB" id="A0A2J7QC71"/>
<accession>A0A2J7QC71</accession>
<protein>
    <recommendedName>
        <fullName evidence="3">Endonuclease/exonuclease/phosphatase domain-containing protein</fullName>
    </recommendedName>
</protein>
<comment type="caution">
    <text evidence="1">The sequence shown here is derived from an EMBL/GenBank/DDBJ whole genome shotgun (WGS) entry which is preliminary data.</text>
</comment>
<keyword evidence="2" id="KW-1185">Reference proteome</keyword>
<dbReference type="Proteomes" id="UP000235965">
    <property type="component" value="Unassembled WGS sequence"/>
</dbReference>
<evidence type="ECO:0000313" key="2">
    <source>
        <dbReference type="Proteomes" id="UP000235965"/>
    </source>
</evidence>
<evidence type="ECO:0000313" key="1">
    <source>
        <dbReference type="EMBL" id="PNF26184.1"/>
    </source>
</evidence>
<evidence type="ECO:0008006" key="3">
    <source>
        <dbReference type="Google" id="ProtNLM"/>
    </source>
</evidence>
<dbReference type="InParanoid" id="A0A2J7QC71"/>
<dbReference type="EMBL" id="NEVH01016291">
    <property type="protein sequence ID" value="PNF26184.1"/>
    <property type="molecule type" value="Genomic_DNA"/>
</dbReference>
<organism evidence="1 2">
    <name type="scientific">Cryptotermes secundus</name>
    <dbReference type="NCBI Taxonomy" id="105785"/>
    <lineage>
        <taxon>Eukaryota</taxon>
        <taxon>Metazoa</taxon>
        <taxon>Ecdysozoa</taxon>
        <taxon>Arthropoda</taxon>
        <taxon>Hexapoda</taxon>
        <taxon>Insecta</taxon>
        <taxon>Pterygota</taxon>
        <taxon>Neoptera</taxon>
        <taxon>Polyneoptera</taxon>
        <taxon>Dictyoptera</taxon>
        <taxon>Blattodea</taxon>
        <taxon>Blattoidea</taxon>
        <taxon>Termitoidae</taxon>
        <taxon>Kalotermitidae</taxon>
        <taxon>Cryptotermitinae</taxon>
        <taxon>Cryptotermes</taxon>
    </lineage>
</organism>